<accession>A0ABD3JPJ2</accession>
<keyword evidence="6 14" id="KW-0812">Transmembrane</keyword>
<evidence type="ECO:0000256" key="7">
    <source>
        <dbReference type="ARBA" id="ARBA00022968"/>
    </source>
</evidence>
<keyword evidence="7" id="KW-0735">Signal-anchor</keyword>
<evidence type="ECO:0000256" key="13">
    <source>
        <dbReference type="ARBA" id="ARBA00030350"/>
    </source>
</evidence>
<evidence type="ECO:0000256" key="1">
    <source>
        <dbReference type="ARBA" id="ARBA00004606"/>
    </source>
</evidence>
<comment type="similarity">
    <text evidence="3">Belongs to the glycosyltransferase GT106 family.</text>
</comment>
<keyword evidence="16" id="KW-1185">Reference proteome</keyword>
<comment type="pathway">
    <text evidence="2">Glycan metabolism.</text>
</comment>
<name>A0ABD3JPJ2_EUCGL</name>
<dbReference type="GO" id="GO:0016020">
    <property type="term" value="C:membrane"/>
    <property type="evidence" value="ECO:0007669"/>
    <property type="project" value="UniProtKB-SubCell"/>
</dbReference>
<evidence type="ECO:0000256" key="5">
    <source>
        <dbReference type="ARBA" id="ARBA00022679"/>
    </source>
</evidence>
<evidence type="ECO:0000256" key="2">
    <source>
        <dbReference type="ARBA" id="ARBA00004881"/>
    </source>
</evidence>
<evidence type="ECO:0000256" key="4">
    <source>
        <dbReference type="ARBA" id="ARBA00022676"/>
    </source>
</evidence>
<evidence type="ECO:0000313" key="15">
    <source>
        <dbReference type="EMBL" id="KAL3729358.1"/>
    </source>
</evidence>
<evidence type="ECO:0000256" key="14">
    <source>
        <dbReference type="SAM" id="Phobius"/>
    </source>
</evidence>
<proteinExistence type="inferred from homology"/>
<dbReference type="PANTHER" id="PTHR31741">
    <property type="entry name" value="OS02G0726500 PROTEIN-RELATED"/>
    <property type="match status" value="1"/>
</dbReference>
<sequence>MGDTRCAITAAHRAQGGLILLIVLSVFLKVSLFSSFVAENSGSGNGGDSEYMPKRISKKFLTLEIWMKPNCDNYYKCVTRLKNRIRTHAKTNGYLLVHANGGLNRMRTGICDMVVVAKIMNATLVLPSLNHKSFWTDPSDFKDIFNWKHFIQVLKDDIEIVESLPPKYAVKQPL</sequence>
<evidence type="ECO:0000256" key="12">
    <source>
        <dbReference type="ARBA" id="ARBA00023277"/>
    </source>
</evidence>
<keyword evidence="8 14" id="KW-1133">Transmembrane helix</keyword>
<keyword evidence="4" id="KW-0328">Glycosyltransferase</keyword>
<evidence type="ECO:0000256" key="9">
    <source>
        <dbReference type="ARBA" id="ARBA00023136"/>
    </source>
</evidence>
<keyword evidence="9 14" id="KW-0472">Membrane</keyword>
<dbReference type="PANTHER" id="PTHR31741:SF4">
    <property type="entry name" value="O-FUCOSYLTRANSFERASE 28"/>
    <property type="match status" value="1"/>
</dbReference>
<dbReference type="InterPro" id="IPR019378">
    <property type="entry name" value="GDP-Fuc_O-FucTrfase"/>
</dbReference>
<evidence type="ECO:0000256" key="6">
    <source>
        <dbReference type="ARBA" id="ARBA00022692"/>
    </source>
</evidence>
<evidence type="ECO:0000313" key="16">
    <source>
        <dbReference type="Proteomes" id="UP001634007"/>
    </source>
</evidence>
<feature type="transmembrane region" description="Helical" evidence="14">
    <location>
        <begin position="18"/>
        <end position="38"/>
    </location>
</feature>
<comment type="subcellular location">
    <subcellularLocation>
        <location evidence="1">Membrane</location>
        <topology evidence="1">Single-pass type II membrane protein</topology>
    </subcellularLocation>
</comment>
<reference evidence="15 16" key="1">
    <citation type="submission" date="2024-11" db="EMBL/GenBank/DDBJ databases">
        <title>Chromosome-level genome assembly of Eucalyptus globulus Labill. provides insights into its genome evolution.</title>
        <authorList>
            <person name="Li X."/>
        </authorList>
    </citation>
    <scope>NUCLEOTIDE SEQUENCE [LARGE SCALE GENOMIC DNA]</scope>
    <source>
        <strain evidence="15">CL2024</strain>
        <tissue evidence="15">Fresh tender leaves</tissue>
    </source>
</reference>
<keyword evidence="10" id="KW-0325">Glycoprotein</keyword>
<organism evidence="15 16">
    <name type="scientific">Eucalyptus globulus</name>
    <name type="common">Tasmanian blue gum</name>
    <dbReference type="NCBI Taxonomy" id="34317"/>
    <lineage>
        <taxon>Eukaryota</taxon>
        <taxon>Viridiplantae</taxon>
        <taxon>Streptophyta</taxon>
        <taxon>Embryophyta</taxon>
        <taxon>Tracheophyta</taxon>
        <taxon>Spermatophyta</taxon>
        <taxon>Magnoliopsida</taxon>
        <taxon>eudicotyledons</taxon>
        <taxon>Gunneridae</taxon>
        <taxon>Pentapetalae</taxon>
        <taxon>rosids</taxon>
        <taxon>malvids</taxon>
        <taxon>Myrtales</taxon>
        <taxon>Myrtaceae</taxon>
        <taxon>Myrtoideae</taxon>
        <taxon>Eucalypteae</taxon>
        <taxon>Eucalyptus</taxon>
    </lineage>
</organism>
<dbReference type="GO" id="GO:0016757">
    <property type="term" value="F:glycosyltransferase activity"/>
    <property type="evidence" value="ECO:0007669"/>
    <property type="project" value="UniProtKB-KW"/>
</dbReference>
<dbReference type="Proteomes" id="UP001634007">
    <property type="component" value="Unassembled WGS sequence"/>
</dbReference>
<dbReference type="Pfam" id="PF10250">
    <property type="entry name" value="O-FucT"/>
    <property type="match status" value="1"/>
</dbReference>
<keyword evidence="12" id="KW-0119">Carbohydrate metabolism</keyword>
<protein>
    <recommendedName>
        <fullName evidence="13">O-fucosyltransferase family protein</fullName>
    </recommendedName>
</protein>
<gene>
    <name evidence="15" type="ORF">ACJRO7_026467</name>
</gene>
<evidence type="ECO:0000256" key="3">
    <source>
        <dbReference type="ARBA" id="ARBA00007737"/>
    </source>
</evidence>
<keyword evidence="5" id="KW-0808">Transferase</keyword>
<dbReference type="GO" id="GO:0006004">
    <property type="term" value="P:fucose metabolic process"/>
    <property type="evidence" value="ECO:0007669"/>
    <property type="project" value="UniProtKB-KW"/>
</dbReference>
<keyword evidence="11" id="KW-0294">Fucose metabolism</keyword>
<dbReference type="EMBL" id="JBJKBG010000007">
    <property type="protein sequence ID" value="KAL3729358.1"/>
    <property type="molecule type" value="Genomic_DNA"/>
</dbReference>
<dbReference type="AlphaFoldDB" id="A0ABD3JPJ2"/>
<evidence type="ECO:0000256" key="11">
    <source>
        <dbReference type="ARBA" id="ARBA00023253"/>
    </source>
</evidence>
<evidence type="ECO:0000256" key="8">
    <source>
        <dbReference type="ARBA" id="ARBA00022989"/>
    </source>
</evidence>
<evidence type="ECO:0000256" key="10">
    <source>
        <dbReference type="ARBA" id="ARBA00023180"/>
    </source>
</evidence>
<comment type="caution">
    <text evidence="15">The sequence shown here is derived from an EMBL/GenBank/DDBJ whole genome shotgun (WGS) entry which is preliminary data.</text>
</comment>